<dbReference type="InterPro" id="IPR002048">
    <property type="entry name" value="EF_hand_dom"/>
</dbReference>
<evidence type="ECO:0000256" key="11">
    <source>
        <dbReference type="ARBA" id="ARBA00023136"/>
    </source>
</evidence>
<evidence type="ECO:0000256" key="12">
    <source>
        <dbReference type="ARBA" id="ARBA00023303"/>
    </source>
</evidence>
<dbReference type="SUPFAM" id="SSF47473">
    <property type="entry name" value="EF-hand"/>
    <property type="match status" value="1"/>
</dbReference>
<dbReference type="EMBL" id="CAMXCT030000620">
    <property type="protein sequence ID" value="CAL4768561.1"/>
    <property type="molecule type" value="Genomic_DNA"/>
</dbReference>
<feature type="transmembrane region" description="Helical" evidence="14">
    <location>
        <begin position="393"/>
        <end position="410"/>
    </location>
</feature>
<accession>A0A9P1BXE5</accession>
<dbReference type="EMBL" id="CAMXCT020000620">
    <property type="protein sequence ID" value="CAL1134624.1"/>
    <property type="molecule type" value="Genomic_DNA"/>
</dbReference>
<evidence type="ECO:0000256" key="3">
    <source>
        <dbReference type="ARBA" id="ARBA00022538"/>
    </source>
</evidence>
<keyword evidence="6" id="KW-0106">Calcium</keyword>
<dbReference type="PROSITE" id="PS00018">
    <property type="entry name" value="EF_HAND_1"/>
    <property type="match status" value="1"/>
</dbReference>
<dbReference type="InterPro" id="IPR005821">
    <property type="entry name" value="Ion_trans_dom"/>
</dbReference>
<dbReference type="Gene3D" id="1.10.238.10">
    <property type="entry name" value="EF-hand"/>
    <property type="match status" value="1"/>
</dbReference>
<evidence type="ECO:0000256" key="14">
    <source>
        <dbReference type="SAM" id="Phobius"/>
    </source>
</evidence>
<keyword evidence="3" id="KW-0633">Potassium transport</keyword>
<keyword evidence="7" id="KW-0851">Voltage-gated channel</keyword>
<dbReference type="Gene3D" id="1.10.287.70">
    <property type="match status" value="1"/>
</dbReference>
<evidence type="ECO:0000313" key="16">
    <source>
        <dbReference type="EMBL" id="CAI3981249.1"/>
    </source>
</evidence>
<reference evidence="17" key="2">
    <citation type="submission" date="2024-04" db="EMBL/GenBank/DDBJ databases">
        <authorList>
            <person name="Chen Y."/>
            <person name="Shah S."/>
            <person name="Dougan E. K."/>
            <person name="Thang M."/>
            <person name="Chan C."/>
        </authorList>
    </citation>
    <scope>NUCLEOTIDE SEQUENCE [LARGE SCALE GENOMIC DNA]</scope>
</reference>
<dbReference type="GO" id="GO:0005249">
    <property type="term" value="F:voltage-gated potassium channel activity"/>
    <property type="evidence" value="ECO:0007669"/>
    <property type="project" value="InterPro"/>
</dbReference>
<evidence type="ECO:0000313" key="18">
    <source>
        <dbReference type="EMBL" id="CAL4768561.1"/>
    </source>
</evidence>
<comment type="subcellular location">
    <subcellularLocation>
        <location evidence="1">Membrane</location>
        <topology evidence="1">Multi-pass membrane protein</topology>
    </subcellularLocation>
</comment>
<evidence type="ECO:0000256" key="5">
    <source>
        <dbReference type="ARBA" id="ARBA00022826"/>
    </source>
</evidence>
<dbReference type="SMART" id="SM00054">
    <property type="entry name" value="EFh"/>
    <property type="match status" value="2"/>
</dbReference>
<evidence type="ECO:0000256" key="4">
    <source>
        <dbReference type="ARBA" id="ARBA00022692"/>
    </source>
</evidence>
<dbReference type="Gene3D" id="1.20.120.350">
    <property type="entry name" value="Voltage-gated potassium channels. Chain C"/>
    <property type="match status" value="1"/>
</dbReference>
<evidence type="ECO:0000256" key="7">
    <source>
        <dbReference type="ARBA" id="ARBA00022882"/>
    </source>
</evidence>
<dbReference type="GO" id="GO:0008076">
    <property type="term" value="C:voltage-gated potassium channel complex"/>
    <property type="evidence" value="ECO:0007669"/>
    <property type="project" value="InterPro"/>
</dbReference>
<reference evidence="16" key="1">
    <citation type="submission" date="2022-10" db="EMBL/GenBank/DDBJ databases">
        <authorList>
            <person name="Chen Y."/>
            <person name="Dougan E. K."/>
            <person name="Chan C."/>
            <person name="Rhodes N."/>
            <person name="Thang M."/>
        </authorList>
    </citation>
    <scope>NUCLEOTIDE SEQUENCE</scope>
</reference>
<keyword evidence="11 14" id="KW-0472">Membrane</keyword>
<evidence type="ECO:0000313" key="17">
    <source>
        <dbReference type="EMBL" id="CAL1134624.1"/>
    </source>
</evidence>
<feature type="region of interest" description="Disordered" evidence="13">
    <location>
        <begin position="1"/>
        <end position="53"/>
    </location>
</feature>
<dbReference type="EMBL" id="CAMXCT010000620">
    <property type="protein sequence ID" value="CAI3981249.1"/>
    <property type="molecule type" value="Genomic_DNA"/>
</dbReference>
<dbReference type="Proteomes" id="UP001152797">
    <property type="component" value="Unassembled WGS sequence"/>
</dbReference>
<dbReference type="GO" id="GO:0001508">
    <property type="term" value="P:action potential"/>
    <property type="evidence" value="ECO:0007669"/>
    <property type="project" value="TreeGrafter"/>
</dbReference>
<keyword evidence="8" id="KW-0630">Potassium</keyword>
<name>A0A9P1BXE5_9DINO</name>
<keyword evidence="5" id="KW-0631">Potassium channel</keyword>
<evidence type="ECO:0000256" key="6">
    <source>
        <dbReference type="ARBA" id="ARBA00022837"/>
    </source>
</evidence>
<organism evidence="16">
    <name type="scientific">Cladocopium goreaui</name>
    <dbReference type="NCBI Taxonomy" id="2562237"/>
    <lineage>
        <taxon>Eukaryota</taxon>
        <taxon>Sar</taxon>
        <taxon>Alveolata</taxon>
        <taxon>Dinophyceae</taxon>
        <taxon>Suessiales</taxon>
        <taxon>Symbiodiniaceae</taxon>
        <taxon>Cladocopium</taxon>
    </lineage>
</organism>
<keyword evidence="12" id="KW-0407">Ion channel</keyword>
<dbReference type="PRINTS" id="PR00169">
    <property type="entry name" value="KCHANNEL"/>
</dbReference>
<dbReference type="PROSITE" id="PS50222">
    <property type="entry name" value="EF_HAND_2"/>
    <property type="match status" value="1"/>
</dbReference>
<dbReference type="PANTHER" id="PTHR11537">
    <property type="entry name" value="VOLTAGE-GATED POTASSIUM CHANNEL"/>
    <property type="match status" value="1"/>
</dbReference>
<evidence type="ECO:0000256" key="8">
    <source>
        <dbReference type="ARBA" id="ARBA00022958"/>
    </source>
</evidence>
<evidence type="ECO:0000259" key="15">
    <source>
        <dbReference type="PROSITE" id="PS50222"/>
    </source>
</evidence>
<evidence type="ECO:0000256" key="1">
    <source>
        <dbReference type="ARBA" id="ARBA00004141"/>
    </source>
</evidence>
<evidence type="ECO:0000256" key="2">
    <source>
        <dbReference type="ARBA" id="ARBA00022448"/>
    </source>
</evidence>
<keyword evidence="4 14" id="KW-0812">Transmembrane</keyword>
<comment type="caution">
    <text evidence="16">The sequence shown here is derived from an EMBL/GenBank/DDBJ whole genome shotgun (WGS) entry which is preliminary data.</text>
</comment>
<evidence type="ECO:0000313" key="19">
    <source>
        <dbReference type="Proteomes" id="UP001152797"/>
    </source>
</evidence>
<dbReference type="PANTHER" id="PTHR11537:SF254">
    <property type="entry name" value="POTASSIUM VOLTAGE-GATED CHANNEL PROTEIN SHAB"/>
    <property type="match status" value="1"/>
</dbReference>
<keyword evidence="9 14" id="KW-1133">Transmembrane helix</keyword>
<sequence>MSDLLPGMLEPKEEKEPKEPKASPKFTEGKEPRSWPKWEKVDPATATRRDPQIESFAGIEARLDELSQQMDLVLAELSGGKSRQDAASTSVRSSFLNVIPRAHVSTLGPPSARASRTSRKSRASGASRASRASCASPSDPGSDKSITDAATPENKRGTVQSHTRQAVPAAKAVDLACAWRLHADELEGEYSNTERERAKSSAQTLWRLVERRRADVLWELLDDPRSSPMAWFVSQFLKAMVISSVLWSNLQMTETEVLDPFVALVLEIIIDTIFTAEFACRVLSAPSKRNYFMDPLNWADILSALGLPLRAAIGFAIKPENFVQHFLQFVMPLVRFLKLLRYFESFRLLLDAGRRSAEALPVLIYMTCLIVMVSATAIFLGETRETIPSMPHSLWLALVTMTTVGYGDFYPKSLPGYLTVAVLTFVSVLFLALPVGIIGHEFTMTWKSRTQILLMMRFRRALDKWGYGAQDLRVLIEYVDVNGEGELLFEDFVELIKQMRIGISTEEASLLFGYFDFDGNGMVDHAELMKHLFPKDYMKLELEGRMSRSSRQSRIRVSDAIEILAQGPPKEEEALSEPDLQASGSHWSH</sequence>
<dbReference type="AlphaFoldDB" id="A0A9P1BXE5"/>
<feature type="transmembrane region" description="Helical" evidence="14">
    <location>
        <begin position="416"/>
        <end position="439"/>
    </location>
</feature>
<protein>
    <submittedName>
        <fullName evidence="18">Potassium voltage-gated channel subfamily A member 6</fullName>
    </submittedName>
</protein>
<dbReference type="OrthoDB" id="415460at2759"/>
<feature type="transmembrane region" description="Helical" evidence="14">
    <location>
        <begin position="363"/>
        <end position="381"/>
    </location>
</feature>
<feature type="domain" description="EF-hand" evidence="15">
    <location>
        <begin position="467"/>
        <end position="502"/>
    </location>
</feature>
<keyword evidence="2" id="KW-0813">Transport</keyword>
<feature type="region of interest" description="Disordered" evidence="13">
    <location>
        <begin position="105"/>
        <end position="166"/>
    </location>
</feature>
<keyword evidence="10" id="KW-0406">Ion transport</keyword>
<dbReference type="InterPro" id="IPR011992">
    <property type="entry name" value="EF-hand-dom_pair"/>
</dbReference>
<evidence type="ECO:0000256" key="13">
    <source>
        <dbReference type="SAM" id="MobiDB-lite"/>
    </source>
</evidence>
<feature type="region of interest" description="Disordered" evidence="13">
    <location>
        <begin position="566"/>
        <end position="589"/>
    </location>
</feature>
<dbReference type="SUPFAM" id="SSF81324">
    <property type="entry name" value="Voltage-gated potassium channels"/>
    <property type="match status" value="1"/>
</dbReference>
<dbReference type="InterPro" id="IPR027359">
    <property type="entry name" value="Volt_channel_dom_sf"/>
</dbReference>
<feature type="compositionally biased region" description="Basic and acidic residues" evidence="13">
    <location>
        <begin position="10"/>
        <end position="52"/>
    </location>
</feature>
<keyword evidence="19" id="KW-1185">Reference proteome</keyword>
<evidence type="ECO:0000256" key="10">
    <source>
        <dbReference type="ARBA" id="ARBA00023065"/>
    </source>
</evidence>
<feature type="compositionally biased region" description="Low complexity" evidence="13">
    <location>
        <begin position="123"/>
        <end position="138"/>
    </location>
</feature>
<proteinExistence type="predicted"/>
<dbReference type="GO" id="GO:0005509">
    <property type="term" value="F:calcium ion binding"/>
    <property type="evidence" value="ECO:0007669"/>
    <property type="project" value="InterPro"/>
</dbReference>
<dbReference type="Pfam" id="PF00520">
    <property type="entry name" value="Ion_trans"/>
    <property type="match status" value="1"/>
</dbReference>
<dbReference type="InterPro" id="IPR028325">
    <property type="entry name" value="VG_K_chnl"/>
</dbReference>
<dbReference type="InterPro" id="IPR018247">
    <property type="entry name" value="EF_Hand_1_Ca_BS"/>
</dbReference>
<gene>
    <name evidence="16" type="ORF">C1SCF055_LOCUS9058</name>
</gene>
<evidence type="ECO:0000256" key="9">
    <source>
        <dbReference type="ARBA" id="ARBA00022989"/>
    </source>
</evidence>